<dbReference type="InterPro" id="IPR051086">
    <property type="entry name" value="RNase_D-like"/>
</dbReference>
<dbReference type="Gene3D" id="3.30.420.10">
    <property type="entry name" value="Ribonuclease H-like superfamily/Ribonuclease H"/>
    <property type="match status" value="1"/>
</dbReference>
<dbReference type="GO" id="GO:0003676">
    <property type="term" value="F:nucleic acid binding"/>
    <property type="evidence" value="ECO:0007669"/>
    <property type="project" value="InterPro"/>
</dbReference>
<dbReference type="GO" id="GO:0008408">
    <property type="term" value="F:3'-5' exonuclease activity"/>
    <property type="evidence" value="ECO:0007669"/>
    <property type="project" value="InterPro"/>
</dbReference>
<dbReference type="Proteomes" id="UP000199286">
    <property type="component" value="Unassembled WGS sequence"/>
</dbReference>
<dbReference type="OrthoDB" id="4224322at2"/>
<dbReference type="InterPro" id="IPR036397">
    <property type="entry name" value="RNaseH_sf"/>
</dbReference>
<reference evidence="2 3" key="1">
    <citation type="submission" date="2016-10" db="EMBL/GenBank/DDBJ databases">
        <authorList>
            <person name="de Groot N.N."/>
        </authorList>
    </citation>
    <scope>NUCLEOTIDE SEQUENCE [LARGE SCALE GENOMIC DNA]</scope>
    <source>
        <strain evidence="2 3">DSM 26880</strain>
    </source>
</reference>
<dbReference type="SUPFAM" id="SSF53098">
    <property type="entry name" value="Ribonuclease H-like"/>
    <property type="match status" value="1"/>
</dbReference>
<dbReference type="AlphaFoldDB" id="A0A1H3LVF3"/>
<accession>A0A1H3LVF3</accession>
<dbReference type="PANTHER" id="PTHR47649">
    <property type="entry name" value="RIBONUCLEASE D"/>
    <property type="match status" value="1"/>
</dbReference>
<evidence type="ECO:0000313" key="3">
    <source>
        <dbReference type="Proteomes" id="UP000199286"/>
    </source>
</evidence>
<dbReference type="RefSeq" id="WP_089884520.1">
    <property type="nucleotide sequence ID" value="NZ_FNPF01000014.1"/>
</dbReference>
<feature type="domain" description="3'-5' exonuclease" evidence="1">
    <location>
        <begin position="1"/>
        <end position="169"/>
    </location>
</feature>
<protein>
    <submittedName>
        <fullName evidence="2">Ribonuclease D</fullName>
    </submittedName>
</protein>
<sequence length="204" mass="22475">MTVHLHQHDLPDGLDLGSAVAIDCETMGLDPHRDRLCLVQLSSGDGNAHLVQIARGQDAAPNLAALLMDETVTKLFHFGRFDIAALHNAFGALARPVYCTKIASRLVRTYTDRHGLKSLTSELLGVDISKQQQSSDWGAETLTDAQRAYAASDVLYLHRLRIALDDMLKREGRTELAQACFDFLPTRALLDLEGWPGTDIFAHV</sequence>
<dbReference type="EMBL" id="FNPF01000014">
    <property type="protein sequence ID" value="SDY67815.1"/>
    <property type="molecule type" value="Genomic_DNA"/>
</dbReference>
<dbReference type="GO" id="GO:0006139">
    <property type="term" value="P:nucleobase-containing compound metabolic process"/>
    <property type="evidence" value="ECO:0007669"/>
    <property type="project" value="InterPro"/>
</dbReference>
<dbReference type="STRING" id="321339.SAMN05444340_11465"/>
<dbReference type="SMART" id="SM00474">
    <property type="entry name" value="35EXOc"/>
    <property type="match status" value="1"/>
</dbReference>
<dbReference type="Pfam" id="PF01612">
    <property type="entry name" value="DNA_pol_A_exo1"/>
    <property type="match status" value="1"/>
</dbReference>
<keyword evidence="3" id="KW-1185">Reference proteome</keyword>
<gene>
    <name evidence="2" type="ORF">SAMN05444340_11465</name>
</gene>
<proteinExistence type="predicted"/>
<dbReference type="CDD" id="cd06142">
    <property type="entry name" value="RNaseD_exo"/>
    <property type="match status" value="1"/>
</dbReference>
<dbReference type="PANTHER" id="PTHR47649:SF1">
    <property type="entry name" value="RIBONUCLEASE D"/>
    <property type="match status" value="1"/>
</dbReference>
<name>A0A1H3LVF3_9RHOB</name>
<dbReference type="InterPro" id="IPR002562">
    <property type="entry name" value="3'-5'_exonuclease_dom"/>
</dbReference>
<organism evidence="2 3">
    <name type="scientific">Citreimonas salinaria</name>
    <dbReference type="NCBI Taxonomy" id="321339"/>
    <lineage>
        <taxon>Bacteria</taxon>
        <taxon>Pseudomonadati</taxon>
        <taxon>Pseudomonadota</taxon>
        <taxon>Alphaproteobacteria</taxon>
        <taxon>Rhodobacterales</taxon>
        <taxon>Roseobacteraceae</taxon>
        <taxon>Citreimonas</taxon>
    </lineage>
</organism>
<evidence type="ECO:0000259" key="1">
    <source>
        <dbReference type="SMART" id="SM00474"/>
    </source>
</evidence>
<evidence type="ECO:0000313" key="2">
    <source>
        <dbReference type="EMBL" id="SDY67815.1"/>
    </source>
</evidence>
<dbReference type="InterPro" id="IPR012337">
    <property type="entry name" value="RNaseH-like_sf"/>
</dbReference>